<accession>A0A078B5Z3</accession>
<gene>
    <name evidence="1" type="primary">Contig3538.g3775</name>
    <name evidence="1" type="ORF">STYLEM_17861</name>
</gene>
<proteinExistence type="predicted"/>
<evidence type="ECO:0008006" key="3">
    <source>
        <dbReference type="Google" id="ProtNLM"/>
    </source>
</evidence>
<dbReference type="SUPFAM" id="SSF144122">
    <property type="entry name" value="Tim10-like"/>
    <property type="match status" value="1"/>
</dbReference>
<dbReference type="EMBL" id="CCKQ01016858">
    <property type="protein sequence ID" value="CDW88737.1"/>
    <property type="molecule type" value="Genomic_DNA"/>
</dbReference>
<dbReference type="Proteomes" id="UP000039865">
    <property type="component" value="Unassembled WGS sequence"/>
</dbReference>
<protein>
    <recommendedName>
        <fullName evidence="3">Tim10-like domain-containing protein</fullName>
    </recommendedName>
</protein>
<name>A0A078B5Z3_STYLE</name>
<keyword evidence="2" id="KW-1185">Reference proteome</keyword>
<dbReference type="AlphaFoldDB" id="A0A078B5Z3"/>
<dbReference type="Gene3D" id="1.10.287.810">
    <property type="entry name" value="Mitochondrial import inner membrane translocase subunit tim13 like domains"/>
    <property type="match status" value="1"/>
</dbReference>
<evidence type="ECO:0000313" key="2">
    <source>
        <dbReference type="Proteomes" id="UP000039865"/>
    </source>
</evidence>
<organism evidence="1 2">
    <name type="scientific">Stylonychia lemnae</name>
    <name type="common">Ciliate</name>
    <dbReference type="NCBI Taxonomy" id="5949"/>
    <lineage>
        <taxon>Eukaryota</taxon>
        <taxon>Sar</taxon>
        <taxon>Alveolata</taxon>
        <taxon>Ciliophora</taxon>
        <taxon>Intramacronucleata</taxon>
        <taxon>Spirotrichea</taxon>
        <taxon>Stichotrichia</taxon>
        <taxon>Sporadotrichida</taxon>
        <taxon>Oxytrichidae</taxon>
        <taxon>Stylonychinae</taxon>
        <taxon>Stylonychia</taxon>
    </lineage>
</organism>
<sequence>MGQALACCNGAQEFFEFTPQTRKIYFSSNVLQSNRKIVQTIDTQTDYNQSGARAVFISKEALPGVEDNYIMKQQKTMRRVQQNRSMSNINGPGNQDASRNYQNSLMNQEDKLKYIEQVEKHMTTFCFNTCFNKKKYVLDFECVSTCYNKYLFAQKTIFETIVEQGRIVQSDYVVNSEGAYARDRFFDAAFPIGGHEMPGHETIPRFRKFYEAYQFSPPRTSGR</sequence>
<dbReference type="InterPro" id="IPR035427">
    <property type="entry name" value="Tim10-like_dom_sf"/>
</dbReference>
<evidence type="ECO:0000313" key="1">
    <source>
        <dbReference type="EMBL" id="CDW88737.1"/>
    </source>
</evidence>
<reference evidence="1 2" key="1">
    <citation type="submission" date="2014-06" db="EMBL/GenBank/DDBJ databases">
        <authorList>
            <person name="Swart Estienne"/>
        </authorList>
    </citation>
    <scope>NUCLEOTIDE SEQUENCE [LARGE SCALE GENOMIC DNA]</scope>
    <source>
        <strain evidence="1 2">130c</strain>
    </source>
</reference>
<dbReference type="InParanoid" id="A0A078B5Z3"/>